<reference evidence="1 2" key="1">
    <citation type="submission" date="2023-11" db="EMBL/GenBank/DDBJ databases">
        <authorList>
            <person name="Okamura Y."/>
        </authorList>
    </citation>
    <scope>NUCLEOTIDE SEQUENCE [LARGE SCALE GENOMIC DNA]</scope>
</reference>
<sequence length="112" mass="12615">MCTQLNIHRKLQDVHTAKHPWEQVASPGFPQNFIYSHAARPPHQRSQSPMLTFSTATLSKNITDIQRKDAHVSGHHSPFQGTIYWAAACVAQLHFVSTVRPSFFFTTSTGLE</sequence>
<dbReference type="EMBL" id="CAVLEF010000009">
    <property type="protein sequence ID" value="CAK1546903.1"/>
    <property type="molecule type" value="Genomic_DNA"/>
</dbReference>
<dbReference type="AlphaFoldDB" id="A0AAV1JC45"/>
<protein>
    <submittedName>
        <fullName evidence="1">Uncharacterized protein</fullName>
    </submittedName>
</protein>
<evidence type="ECO:0000313" key="2">
    <source>
        <dbReference type="Proteomes" id="UP001497472"/>
    </source>
</evidence>
<accession>A0AAV1JC45</accession>
<comment type="caution">
    <text evidence="1">The sequence shown here is derived from an EMBL/GenBank/DDBJ whole genome shotgun (WGS) entry which is preliminary data.</text>
</comment>
<keyword evidence="2" id="KW-1185">Reference proteome</keyword>
<proteinExistence type="predicted"/>
<dbReference type="Proteomes" id="UP001497472">
    <property type="component" value="Unassembled WGS sequence"/>
</dbReference>
<organism evidence="1 2">
    <name type="scientific">Leptosia nina</name>
    <dbReference type="NCBI Taxonomy" id="320188"/>
    <lineage>
        <taxon>Eukaryota</taxon>
        <taxon>Metazoa</taxon>
        <taxon>Ecdysozoa</taxon>
        <taxon>Arthropoda</taxon>
        <taxon>Hexapoda</taxon>
        <taxon>Insecta</taxon>
        <taxon>Pterygota</taxon>
        <taxon>Neoptera</taxon>
        <taxon>Endopterygota</taxon>
        <taxon>Lepidoptera</taxon>
        <taxon>Glossata</taxon>
        <taxon>Ditrysia</taxon>
        <taxon>Papilionoidea</taxon>
        <taxon>Pieridae</taxon>
        <taxon>Pierinae</taxon>
        <taxon>Leptosia</taxon>
    </lineage>
</organism>
<name>A0AAV1JC45_9NEOP</name>
<gene>
    <name evidence="1" type="ORF">LNINA_LOCUS6410</name>
</gene>
<evidence type="ECO:0000313" key="1">
    <source>
        <dbReference type="EMBL" id="CAK1546903.1"/>
    </source>
</evidence>